<dbReference type="InterPro" id="IPR036271">
    <property type="entry name" value="Tet_transcr_reg_TetR-rel_C_sf"/>
</dbReference>
<dbReference type="PROSITE" id="PS01081">
    <property type="entry name" value="HTH_TETR_1"/>
    <property type="match status" value="1"/>
</dbReference>
<dbReference type="PANTHER" id="PTHR47506">
    <property type="entry name" value="TRANSCRIPTIONAL REGULATORY PROTEIN"/>
    <property type="match status" value="1"/>
</dbReference>
<sequence length="198" mass="21744">MDKVVKTRRGGPRTFDRDEAIDIAMRLFWKHGYEGVSLNDLTAAIGVAPPSLYSAFGSKAGLYRETLDRYLGLPRALQNIKATATLQETIEAMLHKAIDAVTDPAGERGCMISSGMIQCGPDHAELARELAERRNEMRDMIAETLGRWLDPDRAVSLARYLVAVLQGLSIQARDGASRQELRQVSDEVIAGVKARGFG</sequence>
<evidence type="ECO:0000256" key="1">
    <source>
        <dbReference type="ARBA" id="ARBA00023015"/>
    </source>
</evidence>
<dbReference type="Gene3D" id="1.10.10.60">
    <property type="entry name" value="Homeodomain-like"/>
    <property type="match status" value="1"/>
</dbReference>
<evidence type="ECO:0000256" key="4">
    <source>
        <dbReference type="PROSITE-ProRule" id="PRU00335"/>
    </source>
</evidence>
<evidence type="ECO:0000256" key="2">
    <source>
        <dbReference type="ARBA" id="ARBA00023125"/>
    </source>
</evidence>
<feature type="DNA-binding region" description="H-T-H motif" evidence="4">
    <location>
        <begin position="37"/>
        <end position="56"/>
    </location>
</feature>
<keyword evidence="1" id="KW-0805">Transcription regulation</keyword>
<dbReference type="InterPro" id="IPR054156">
    <property type="entry name" value="YxaF_TetR_C"/>
</dbReference>
<dbReference type="InterPro" id="IPR001647">
    <property type="entry name" value="HTH_TetR"/>
</dbReference>
<reference evidence="6 7" key="1">
    <citation type="journal article" date="2021" name="MBio">
        <title>Poor Competitiveness of Bradyrhizobium in Pigeon Pea Root Colonization in Indian Soils.</title>
        <authorList>
            <person name="Chalasani D."/>
            <person name="Basu A."/>
            <person name="Pullabhotla S.V.S.R.N."/>
            <person name="Jorrin B."/>
            <person name="Neal A.L."/>
            <person name="Poole P.S."/>
            <person name="Podile A.R."/>
            <person name="Tkacz A."/>
        </authorList>
    </citation>
    <scope>NUCLEOTIDE SEQUENCE [LARGE SCALE GENOMIC DNA]</scope>
    <source>
        <strain evidence="6 7">HU56</strain>
    </source>
</reference>
<dbReference type="InterPro" id="IPR023772">
    <property type="entry name" value="DNA-bd_HTH_TetR-type_CS"/>
</dbReference>
<protein>
    <submittedName>
        <fullName evidence="6">TetR/AcrR family transcriptional regulator</fullName>
    </submittedName>
</protein>
<accession>A0ABS7H034</accession>
<dbReference type="Pfam" id="PF21993">
    <property type="entry name" value="TetR_C_13_2"/>
    <property type="match status" value="1"/>
</dbReference>
<feature type="domain" description="HTH tetR-type" evidence="5">
    <location>
        <begin position="14"/>
        <end position="74"/>
    </location>
</feature>
<dbReference type="EMBL" id="JAEUAK010000011">
    <property type="protein sequence ID" value="MBW9055544.1"/>
    <property type="molecule type" value="Genomic_DNA"/>
</dbReference>
<proteinExistence type="predicted"/>
<keyword evidence="2 4" id="KW-0238">DNA-binding</keyword>
<dbReference type="Proteomes" id="UP000717752">
    <property type="component" value="Unassembled WGS sequence"/>
</dbReference>
<name>A0ABS7H034_9HYPH</name>
<dbReference type="InterPro" id="IPR009057">
    <property type="entry name" value="Homeodomain-like_sf"/>
</dbReference>
<organism evidence="6 7">
    <name type="scientific">Rhizobium mesosinicum</name>
    <dbReference type="NCBI Taxonomy" id="335017"/>
    <lineage>
        <taxon>Bacteria</taxon>
        <taxon>Pseudomonadati</taxon>
        <taxon>Pseudomonadota</taxon>
        <taxon>Alphaproteobacteria</taxon>
        <taxon>Hyphomicrobiales</taxon>
        <taxon>Rhizobiaceae</taxon>
        <taxon>Rhizobium/Agrobacterium group</taxon>
        <taxon>Rhizobium</taxon>
    </lineage>
</organism>
<dbReference type="Gene3D" id="1.10.357.10">
    <property type="entry name" value="Tetracycline Repressor, domain 2"/>
    <property type="match status" value="1"/>
</dbReference>
<comment type="caution">
    <text evidence="6">The sequence shown here is derived from an EMBL/GenBank/DDBJ whole genome shotgun (WGS) entry which is preliminary data.</text>
</comment>
<keyword evidence="7" id="KW-1185">Reference proteome</keyword>
<gene>
    <name evidence="6" type="ORF">JNB85_24355</name>
</gene>
<evidence type="ECO:0000313" key="7">
    <source>
        <dbReference type="Proteomes" id="UP000717752"/>
    </source>
</evidence>
<evidence type="ECO:0000256" key="3">
    <source>
        <dbReference type="ARBA" id="ARBA00023163"/>
    </source>
</evidence>
<dbReference type="PROSITE" id="PS50977">
    <property type="entry name" value="HTH_TETR_2"/>
    <property type="match status" value="1"/>
</dbReference>
<dbReference type="SUPFAM" id="SSF48498">
    <property type="entry name" value="Tetracyclin repressor-like, C-terminal domain"/>
    <property type="match status" value="1"/>
</dbReference>
<dbReference type="SUPFAM" id="SSF46689">
    <property type="entry name" value="Homeodomain-like"/>
    <property type="match status" value="1"/>
</dbReference>
<evidence type="ECO:0000259" key="5">
    <source>
        <dbReference type="PROSITE" id="PS50977"/>
    </source>
</evidence>
<keyword evidence="3" id="KW-0804">Transcription</keyword>
<evidence type="ECO:0000313" key="6">
    <source>
        <dbReference type="EMBL" id="MBW9055544.1"/>
    </source>
</evidence>
<dbReference type="PANTHER" id="PTHR47506:SF1">
    <property type="entry name" value="HTH-TYPE TRANSCRIPTIONAL REGULATOR YJDC"/>
    <property type="match status" value="1"/>
</dbReference>
<dbReference type="Pfam" id="PF00440">
    <property type="entry name" value="TetR_N"/>
    <property type="match status" value="1"/>
</dbReference>
<dbReference type="RefSeq" id="WP_220336859.1">
    <property type="nucleotide sequence ID" value="NZ_JAEUAK010000011.1"/>
</dbReference>